<dbReference type="RefSeq" id="WP_192463480.1">
    <property type="nucleotide sequence ID" value="NZ_JACYFJ010000008.1"/>
</dbReference>
<dbReference type="EMBL" id="JBHSAW010000008">
    <property type="protein sequence ID" value="MFC4096506.1"/>
    <property type="molecule type" value="Genomic_DNA"/>
</dbReference>
<evidence type="ECO:0000313" key="2">
    <source>
        <dbReference type="Proteomes" id="UP001595814"/>
    </source>
</evidence>
<dbReference type="Proteomes" id="UP001595814">
    <property type="component" value="Unassembled WGS sequence"/>
</dbReference>
<protein>
    <submittedName>
        <fullName evidence="1">Uncharacterized protein</fullName>
    </submittedName>
</protein>
<comment type="caution">
    <text evidence="1">The sequence shown here is derived from an EMBL/GenBank/DDBJ whole genome shotgun (WGS) entry which is preliminary data.</text>
</comment>
<reference evidence="2" key="1">
    <citation type="journal article" date="2019" name="Int. J. Syst. Evol. Microbiol.">
        <title>The Global Catalogue of Microorganisms (GCM) 10K type strain sequencing project: providing services to taxonomists for standard genome sequencing and annotation.</title>
        <authorList>
            <consortium name="The Broad Institute Genomics Platform"/>
            <consortium name="The Broad Institute Genome Sequencing Center for Infectious Disease"/>
            <person name="Wu L."/>
            <person name="Ma J."/>
        </authorList>
    </citation>
    <scope>NUCLEOTIDE SEQUENCE [LARGE SCALE GENOMIC DNA]</scope>
    <source>
        <strain evidence="2">CECT 7477</strain>
    </source>
</reference>
<sequence>MDDVEKIFFDLEEYRKSESANCFYALNKPRTVFKLYLLNYIDLKKELKSYYVDDDFLFSDNSLRRAKQKNLLKCFQNVLSSARIYVSMFVENDYEDDFHCFMKELRNYSIHKSVFPLSSRIRVTQTEVKRYESFQIDKIKNDLLNEIDNSKSKKAGLKKALSFIQSHEPEIILNELFENYYYKLKKHYYEIMIQKIKENRNELLKLQNLDISITRRMLENNVKNSYLLTPSKRRYLSFILNKVL</sequence>
<gene>
    <name evidence="1" type="ORF">ACFOUT_11520</name>
</gene>
<name>A0ABV8JQX1_9FLAO</name>
<accession>A0ABV8JQX1</accession>
<keyword evidence="2" id="KW-1185">Reference proteome</keyword>
<proteinExistence type="predicted"/>
<evidence type="ECO:0000313" key="1">
    <source>
        <dbReference type="EMBL" id="MFC4096506.1"/>
    </source>
</evidence>
<organism evidence="1 2">
    <name type="scientific">Euzebyella saccharophila</name>
    <dbReference type="NCBI Taxonomy" id="679664"/>
    <lineage>
        <taxon>Bacteria</taxon>
        <taxon>Pseudomonadati</taxon>
        <taxon>Bacteroidota</taxon>
        <taxon>Flavobacteriia</taxon>
        <taxon>Flavobacteriales</taxon>
        <taxon>Flavobacteriaceae</taxon>
        <taxon>Euzebyella</taxon>
    </lineage>
</organism>